<dbReference type="EMBL" id="RBNI01004598">
    <property type="protein sequence ID" value="RUP47378.1"/>
    <property type="molecule type" value="Genomic_DNA"/>
</dbReference>
<dbReference type="SUPFAM" id="SSF51905">
    <property type="entry name" value="FAD/NAD(P)-binding domain"/>
    <property type="match status" value="1"/>
</dbReference>
<dbReference type="PANTHER" id="PTHR10742:SF342">
    <property type="entry name" value="AMINE OXIDASE"/>
    <property type="match status" value="1"/>
</dbReference>
<dbReference type="Gene3D" id="3.50.50.60">
    <property type="entry name" value="FAD/NAD(P)-binding domain"/>
    <property type="match status" value="1"/>
</dbReference>
<evidence type="ECO:0000256" key="1">
    <source>
        <dbReference type="SAM" id="MobiDB-lite"/>
    </source>
</evidence>
<dbReference type="Gene3D" id="3.90.660.10">
    <property type="match status" value="1"/>
</dbReference>
<dbReference type="GO" id="GO:0001716">
    <property type="term" value="F:L-amino-acid oxidase activity"/>
    <property type="evidence" value="ECO:0007669"/>
    <property type="project" value="TreeGrafter"/>
</dbReference>
<reference evidence="3 4" key="1">
    <citation type="journal article" date="2018" name="New Phytol.">
        <title>Phylogenomics of Endogonaceae and evolution of mycorrhizas within Mucoromycota.</title>
        <authorList>
            <person name="Chang Y."/>
            <person name="Desiro A."/>
            <person name="Na H."/>
            <person name="Sandor L."/>
            <person name="Lipzen A."/>
            <person name="Clum A."/>
            <person name="Barry K."/>
            <person name="Grigoriev I.V."/>
            <person name="Martin F.M."/>
            <person name="Stajich J.E."/>
            <person name="Smith M.E."/>
            <person name="Bonito G."/>
            <person name="Spatafora J.W."/>
        </authorList>
    </citation>
    <scope>NUCLEOTIDE SEQUENCE [LARGE SCALE GENOMIC DNA]</scope>
    <source>
        <strain evidence="3 4">GMNB39</strain>
    </source>
</reference>
<protein>
    <submittedName>
        <fullName evidence="3">Flavin-containing amine oxidoreductase-domain containing protein</fullName>
    </submittedName>
</protein>
<evidence type="ECO:0000313" key="4">
    <source>
        <dbReference type="Proteomes" id="UP000268093"/>
    </source>
</evidence>
<dbReference type="GO" id="GO:0009063">
    <property type="term" value="P:amino acid catabolic process"/>
    <property type="evidence" value="ECO:0007669"/>
    <property type="project" value="TreeGrafter"/>
</dbReference>
<dbReference type="InterPro" id="IPR036188">
    <property type="entry name" value="FAD/NAD-bd_sf"/>
</dbReference>
<dbReference type="Proteomes" id="UP000268093">
    <property type="component" value="Unassembled WGS sequence"/>
</dbReference>
<accession>A0A433D918</accession>
<sequence>MPFELFSHGNIFGYNADLNDLDGEDEIDQTDATPGADANPTPGADANPTPDDGLRFNYYQDVYRQFRGIHATYIGERTNRPPGDLHVGIIGAGMAGLFSALILKTAGIHVTVFEVNDRVGGRVNTHYFPSEETQKWQYGEFGAMRLPYKNAEHELVFKVIDYLNKLNKKDHPDRLIDLVEFIMTCDNGFTFYNNKMLTNKEADDSPDRIGFPSGVLNLWNRAIAIFIKRLQVNFNLGLWFLKKFDSYSVRGFLAAPPFSFLKKISQEWISYIETYYSATGLFRLAFVEAVIDAYTFSATKWKTIVGGMQRLPDAFRPFLGNNIKYRHSVQKLEVLPENKVGITYTTIQDNQRQFPPLNGGQTNTESFDHVIVTCPLGVVRRWDLPEFSLQKRTAIRCLNYDNSTKVFLQFRTRFWENGTNPIEGGSSNTDLPIRTIVYPSYGIHSGEPGVLLVSYTWANDAARYGANSDEDIAELALRDVVKIHRDARSEYTGRYGVHYWSTDPISGGGAFALFEPGQFTTWMPHIKKPEFNIHFAGEHTDVHHAWIVGALNSALFTTCNIMVKEGLGELFRKVTEPFTNKYNVPDEYL</sequence>
<comment type="caution">
    <text evidence="3">The sequence shown here is derived from an EMBL/GenBank/DDBJ whole genome shotgun (WGS) entry which is preliminary data.</text>
</comment>
<dbReference type="Pfam" id="PF01593">
    <property type="entry name" value="Amino_oxidase"/>
    <property type="match status" value="1"/>
</dbReference>
<dbReference type="SUPFAM" id="SSF54373">
    <property type="entry name" value="FAD-linked reductases, C-terminal domain"/>
    <property type="match status" value="1"/>
</dbReference>
<name>A0A433D918_9FUNG</name>
<keyword evidence="4" id="KW-1185">Reference proteome</keyword>
<dbReference type="PRINTS" id="PR00419">
    <property type="entry name" value="ADXRDTASE"/>
</dbReference>
<dbReference type="Gene3D" id="1.20.1440.240">
    <property type="match status" value="1"/>
</dbReference>
<dbReference type="InterPro" id="IPR002937">
    <property type="entry name" value="Amino_oxidase"/>
</dbReference>
<feature type="region of interest" description="Disordered" evidence="1">
    <location>
        <begin position="23"/>
        <end position="51"/>
    </location>
</feature>
<dbReference type="OrthoDB" id="7777654at2759"/>
<proteinExistence type="predicted"/>
<dbReference type="AlphaFoldDB" id="A0A433D918"/>
<evidence type="ECO:0000259" key="2">
    <source>
        <dbReference type="Pfam" id="PF01593"/>
    </source>
</evidence>
<feature type="domain" description="Amine oxidase" evidence="2">
    <location>
        <begin position="94"/>
        <end position="561"/>
    </location>
</feature>
<dbReference type="PANTHER" id="PTHR10742">
    <property type="entry name" value="FLAVIN MONOAMINE OXIDASE"/>
    <property type="match status" value="1"/>
</dbReference>
<evidence type="ECO:0000313" key="3">
    <source>
        <dbReference type="EMBL" id="RUP47378.1"/>
    </source>
</evidence>
<gene>
    <name evidence="3" type="ORF">BC936DRAFT_145799</name>
</gene>
<dbReference type="InterPro" id="IPR050281">
    <property type="entry name" value="Flavin_monoamine_oxidase"/>
</dbReference>
<organism evidence="3 4">
    <name type="scientific">Jimgerdemannia flammicorona</name>
    <dbReference type="NCBI Taxonomy" id="994334"/>
    <lineage>
        <taxon>Eukaryota</taxon>
        <taxon>Fungi</taxon>
        <taxon>Fungi incertae sedis</taxon>
        <taxon>Mucoromycota</taxon>
        <taxon>Mucoromycotina</taxon>
        <taxon>Endogonomycetes</taxon>
        <taxon>Endogonales</taxon>
        <taxon>Endogonaceae</taxon>
        <taxon>Jimgerdemannia</taxon>
    </lineage>
</organism>